<dbReference type="PANTHER" id="PTHR15157">
    <property type="entry name" value="UV RADIATION RESISTANCE-ASSOCIATED GENE PROTEIN"/>
    <property type="match status" value="1"/>
</dbReference>
<protein>
    <recommendedName>
        <fullName evidence="2">Autophagy-related protein 14</fullName>
    </recommendedName>
</protein>
<dbReference type="GeneID" id="98123083"/>
<evidence type="ECO:0000256" key="4">
    <source>
        <dbReference type="SAM" id="Coils"/>
    </source>
</evidence>
<dbReference type="EMBL" id="JAZGUE010000002">
    <property type="protein sequence ID" value="KAL2270012.1"/>
    <property type="molecule type" value="Genomic_DNA"/>
</dbReference>
<gene>
    <name evidence="6" type="ORF">VTJ83DRAFT_2196</name>
</gene>
<feature type="region of interest" description="Disordered" evidence="5">
    <location>
        <begin position="295"/>
        <end position="325"/>
    </location>
</feature>
<feature type="coiled-coil region" evidence="4">
    <location>
        <begin position="119"/>
        <end position="146"/>
    </location>
</feature>
<accession>A0ABR4DIC2</accession>
<name>A0ABR4DIC2_9PEZI</name>
<feature type="region of interest" description="Disordered" evidence="5">
    <location>
        <begin position="513"/>
        <end position="552"/>
    </location>
</feature>
<feature type="compositionally biased region" description="Low complexity" evidence="5">
    <location>
        <begin position="531"/>
        <end position="542"/>
    </location>
</feature>
<dbReference type="InterPro" id="IPR018791">
    <property type="entry name" value="UV_resistance/autophagy_Atg14"/>
</dbReference>
<dbReference type="Pfam" id="PF10186">
    <property type="entry name" value="ATG14"/>
    <property type="match status" value="1"/>
</dbReference>
<feature type="compositionally biased region" description="Gly residues" evidence="5">
    <location>
        <begin position="513"/>
        <end position="530"/>
    </location>
</feature>
<feature type="compositionally biased region" description="Low complexity" evidence="5">
    <location>
        <begin position="295"/>
        <end position="314"/>
    </location>
</feature>
<evidence type="ECO:0000313" key="6">
    <source>
        <dbReference type="EMBL" id="KAL2270012.1"/>
    </source>
</evidence>
<keyword evidence="7" id="KW-1185">Reference proteome</keyword>
<evidence type="ECO:0000256" key="5">
    <source>
        <dbReference type="SAM" id="MobiDB-lite"/>
    </source>
</evidence>
<comment type="caution">
    <text evidence="6">The sequence shown here is derived from an EMBL/GenBank/DDBJ whole genome shotgun (WGS) entry which is preliminary data.</text>
</comment>
<keyword evidence="3 4" id="KW-0175">Coiled coil</keyword>
<dbReference type="PANTHER" id="PTHR15157:SF13">
    <property type="entry name" value="AUTOPHAGY-RELATED PROTEIN 14"/>
    <property type="match status" value="1"/>
</dbReference>
<dbReference type="RefSeq" id="XP_070868736.1">
    <property type="nucleotide sequence ID" value="XM_071008439.1"/>
</dbReference>
<dbReference type="Proteomes" id="UP001600064">
    <property type="component" value="Unassembled WGS sequence"/>
</dbReference>
<reference evidence="6 7" key="1">
    <citation type="journal article" date="2024" name="Commun. Biol.">
        <title>Comparative genomic analysis of thermophilic fungi reveals convergent evolutionary adaptations and gene losses.</title>
        <authorList>
            <person name="Steindorff A.S."/>
            <person name="Aguilar-Pontes M.V."/>
            <person name="Robinson A.J."/>
            <person name="Andreopoulos B."/>
            <person name="LaButti K."/>
            <person name="Kuo A."/>
            <person name="Mondo S."/>
            <person name="Riley R."/>
            <person name="Otillar R."/>
            <person name="Haridas S."/>
            <person name="Lipzen A."/>
            <person name="Grimwood J."/>
            <person name="Schmutz J."/>
            <person name="Clum A."/>
            <person name="Reid I.D."/>
            <person name="Moisan M.C."/>
            <person name="Butler G."/>
            <person name="Nguyen T.T.M."/>
            <person name="Dewar K."/>
            <person name="Conant G."/>
            <person name="Drula E."/>
            <person name="Henrissat B."/>
            <person name="Hansel C."/>
            <person name="Singer S."/>
            <person name="Hutchinson M.I."/>
            <person name="de Vries R.P."/>
            <person name="Natvig D.O."/>
            <person name="Powell A.J."/>
            <person name="Tsang A."/>
            <person name="Grigoriev I.V."/>
        </authorList>
    </citation>
    <scope>NUCLEOTIDE SEQUENCE [LARGE SCALE GENOMIC DNA]</scope>
    <source>
        <strain evidence="6 7">ATCC 22073</strain>
    </source>
</reference>
<evidence type="ECO:0000256" key="1">
    <source>
        <dbReference type="ARBA" id="ARBA00009574"/>
    </source>
</evidence>
<evidence type="ECO:0000256" key="2">
    <source>
        <dbReference type="ARBA" id="ARBA00013807"/>
    </source>
</evidence>
<proteinExistence type="inferred from homology"/>
<organism evidence="6 7">
    <name type="scientific">Remersonia thermophila</name>
    <dbReference type="NCBI Taxonomy" id="72144"/>
    <lineage>
        <taxon>Eukaryota</taxon>
        <taxon>Fungi</taxon>
        <taxon>Dikarya</taxon>
        <taxon>Ascomycota</taxon>
        <taxon>Pezizomycotina</taxon>
        <taxon>Sordariomycetes</taxon>
        <taxon>Sordariomycetidae</taxon>
        <taxon>Sordariales</taxon>
        <taxon>Sordariales incertae sedis</taxon>
        <taxon>Remersonia</taxon>
    </lineage>
</organism>
<sequence length="552" mass="58765">MMSCSICQRPHHPKKRPFLCAVDARNRLYETRVEYARALMQNEEVERRVEAALGAGGIGSQGLGVGLSPGVGVGGSVGGGGGGGDGSGNAVVVVVEEDKKKSAELARLRAEEEAARDRTSQIIAQAEKLRAEMEAVRKEIAARKDAIARRRSDLDSVSKGTPVRWARQLKETEQSILRQKFLWHRSADAMAATRVFLCESSARLYGLRQVKKGSSKRYELGGIEIVDLHAMNTLPPEVISTSLAHVVHILVLTCHYLGLRLPAEITPPHADYPKPTIFSLASSYRHGPVPFPGSLASQLPPSAASGGVPSAAGDPGDEHQRVPRPRPLFIDKPLPVLAREDPATYNLFLEGVALLAYDIAWACCSQGVAFGDRDSHDDVCNMGQNLWRLLIGDQLHRRSVEPSSFPSAAPLTPPGGGSPRNETASAAANQPKPVLGRWSHATLHSFLGDAEGVAFVRGFKLLPPLKLSDELKKRLSSEAPMLEWETIETGELLEGEDLEDGVLLVRNGNGGSAAGRGVSAGAGAGAGTSAGGSSVSPAPARGTSGWTRLKSR</sequence>
<evidence type="ECO:0000313" key="7">
    <source>
        <dbReference type="Proteomes" id="UP001600064"/>
    </source>
</evidence>
<feature type="region of interest" description="Disordered" evidence="5">
    <location>
        <begin position="400"/>
        <end position="428"/>
    </location>
</feature>
<comment type="similarity">
    <text evidence="1">Belongs to the ATG14 family.</text>
</comment>
<evidence type="ECO:0000256" key="3">
    <source>
        <dbReference type="ARBA" id="ARBA00023054"/>
    </source>
</evidence>